<sequence>MMGLLTSWQHHQLALQPLNYLTTSHLNPTTCLLTTPMYPYGPFQPFNSAPQPTPQPGPTHIYYNRGPRFMHRGPRRLVWFGLGGLATYWFIQSRERKHQMIMNQGEDAQRAGHCHGAWGWGHWGDHRREMKDTQQKMEEQHRNLQGQFKEFGGLNSDKLADMADSSLDSVLNSVVALKAKIAEQRAASQAARASSPKDEPRLV</sequence>
<accession>A0A8H3DKL4</accession>
<proteinExistence type="predicted"/>
<gene>
    <name evidence="1" type="ORF">RDB_LOCUS166080</name>
</gene>
<protein>
    <submittedName>
        <fullName evidence="1">Uncharacterized protein</fullName>
    </submittedName>
</protein>
<evidence type="ECO:0000313" key="1">
    <source>
        <dbReference type="EMBL" id="CAE6529826.1"/>
    </source>
</evidence>
<dbReference type="AlphaFoldDB" id="A0A8H3DKL4"/>
<name>A0A8H3DKL4_9AGAM</name>
<evidence type="ECO:0000313" key="2">
    <source>
        <dbReference type="Proteomes" id="UP000663853"/>
    </source>
</evidence>
<reference evidence="1" key="1">
    <citation type="submission" date="2021-01" db="EMBL/GenBank/DDBJ databases">
        <authorList>
            <person name="Kaushik A."/>
        </authorList>
    </citation>
    <scope>NUCLEOTIDE SEQUENCE</scope>
    <source>
        <strain evidence="1">AG6-10EEA</strain>
    </source>
</reference>
<dbReference type="EMBL" id="CAJMXA010003976">
    <property type="protein sequence ID" value="CAE6529826.1"/>
    <property type="molecule type" value="Genomic_DNA"/>
</dbReference>
<organism evidence="1 2">
    <name type="scientific">Rhizoctonia solani</name>
    <dbReference type="NCBI Taxonomy" id="456999"/>
    <lineage>
        <taxon>Eukaryota</taxon>
        <taxon>Fungi</taxon>
        <taxon>Dikarya</taxon>
        <taxon>Basidiomycota</taxon>
        <taxon>Agaricomycotina</taxon>
        <taxon>Agaricomycetes</taxon>
        <taxon>Cantharellales</taxon>
        <taxon>Ceratobasidiaceae</taxon>
        <taxon>Rhizoctonia</taxon>
    </lineage>
</organism>
<comment type="caution">
    <text evidence="1">The sequence shown here is derived from an EMBL/GenBank/DDBJ whole genome shotgun (WGS) entry which is preliminary data.</text>
</comment>
<dbReference type="Proteomes" id="UP000663853">
    <property type="component" value="Unassembled WGS sequence"/>
</dbReference>